<comment type="caution">
    <text evidence="3">The sequence shown here is derived from an EMBL/GenBank/DDBJ whole genome shotgun (WGS) entry which is preliminary data.</text>
</comment>
<dbReference type="InterPro" id="IPR027417">
    <property type="entry name" value="P-loop_NTPase"/>
</dbReference>
<evidence type="ECO:0000256" key="1">
    <source>
        <dbReference type="ARBA" id="ARBA00034923"/>
    </source>
</evidence>
<evidence type="ECO:0000313" key="4">
    <source>
        <dbReference type="Proteomes" id="UP001202243"/>
    </source>
</evidence>
<organism evidence="3 4">
    <name type="scientific">Janthinobacterium kumbetense</name>
    <dbReference type="NCBI Taxonomy" id="2950280"/>
    <lineage>
        <taxon>Bacteria</taxon>
        <taxon>Pseudomonadati</taxon>
        <taxon>Pseudomonadota</taxon>
        <taxon>Betaproteobacteria</taxon>
        <taxon>Burkholderiales</taxon>
        <taxon>Oxalobacteraceae</taxon>
        <taxon>Janthinobacterium</taxon>
    </lineage>
</organism>
<dbReference type="RefSeq" id="WP_251349836.1">
    <property type="nucleotide sequence ID" value="NZ_JAMQGR010000003.1"/>
</dbReference>
<dbReference type="PANTHER" id="PTHR11070:SF2">
    <property type="entry name" value="ATP-DEPENDENT DNA HELICASE SRS2"/>
    <property type="match status" value="1"/>
</dbReference>
<protein>
    <recommendedName>
        <fullName evidence="1">DNA 3'-5' helicase II</fullName>
    </recommendedName>
</protein>
<evidence type="ECO:0000259" key="2">
    <source>
        <dbReference type="Pfam" id="PF13538"/>
    </source>
</evidence>
<dbReference type="Pfam" id="PF13538">
    <property type="entry name" value="UvrD_C_2"/>
    <property type="match status" value="1"/>
</dbReference>
<gene>
    <name evidence="3" type="ORF">NCG91_11845</name>
</gene>
<accession>A0ABT0WQF6</accession>
<evidence type="ECO:0000313" key="3">
    <source>
        <dbReference type="EMBL" id="MCM2566289.1"/>
    </source>
</evidence>
<dbReference type="Proteomes" id="UP001202243">
    <property type="component" value="Unassembled WGS sequence"/>
</dbReference>
<keyword evidence="4" id="KW-1185">Reference proteome</keyword>
<dbReference type="EMBL" id="JAMQGR010000003">
    <property type="protein sequence ID" value="MCM2566289.1"/>
    <property type="molecule type" value="Genomic_DNA"/>
</dbReference>
<dbReference type="PANTHER" id="PTHR11070">
    <property type="entry name" value="UVRD / RECB / PCRA DNA HELICASE FAMILY MEMBER"/>
    <property type="match status" value="1"/>
</dbReference>
<proteinExistence type="predicted"/>
<dbReference type="InterPro" id="IPR000212">
    <property type="entry name" value="DNA_helicase_UvrD/REP"/>
</dbReference>
<dbReference type="SUPFAM" id="SSF52540">
    <property type="entry name" value="P-loop containing nucleoside triphosphate hydrolases"/>
    <property type="match status" value="1"/>
</dbReference>
<reference evidence="3 4" key="1">
    <citation type="submission" date="2022-06" db="EMBL/GenBank/DDBJ databases">
        <title>Janthinobacterium kumbetensis sp. nov., isolated from spring water in Turkey.</title>
        <authorList>
            <person name="Inan Bektas K."/>
            <person name="Belduz A.A."/>
            <person name="Canakci S."/>
            <person name="Nalcaoglu A."/>
            <person name="Ceylan E."/>
            <person name="Kati H."/>
        </authorList>
    </citation>
    <scope>NUCLEOTIDE SEQUENCE [LARGE SCALE GENOMIC DNA]</scope>
    <source>
        <strain evidence="3 4">GK</strain>
    </source>
</reference>
<name>A0ABT0WQF6_9BURK</name>
<dbReference type="Gene3D" id="3.40.50.300">
    <property type="entry name" value="P-loop containing nucleotide triphosphate hydrolases"/>
    <property type="match status" value="1"/>
</dbReference>
<dbReference type="InterPro" id="IPR027785">
    <property type="entry name" value="UvrD-like_helicase_C"/>
</dbReference>
<feature type="domain" description="UvrD-like helicase C-terminal" evidence="2">
    <location>
        <begin position="520"/>
        <end position="566"/>
    </location>
</feature>
<sequence length="676" mass="77267">MSSSFFFLKADKSQLNQEFIDKVEADAISRKEQTYIIDRPLGDNRYTYSHEAALVVLTPRRKLSFVDFSGNSDSFGDFVEDFLEDLASISDKYRYKEAIGRPRSWKNDLVLEIQATDLNAFDEWEQNSKIEDPAKQRIAELLVSLLTGSINDIERVRADLPASLLDRVKRKILLFDGDQTRFIYEKRDNKIVRIQGLSGTGKTELLMHKLRDLYVNTPKSTILFTCHNRILADNLAKRIPDFFNFMKVEEQIAWEERLWCFHAWGSTNAPNSGAYRLICEKYGLQFHRYSHYMTFDRACKEALVELRTRGAVEPVLDYILIDESQDFPDSFIELCELVTRTTVYVAGDIFQSIFDENIAPSIAPDYLLSKCYRTDPRTLMFAHAIGMGLFEESKLRWLEDNEWQACGYVVQQAAHGSLYRLTREPLRRFEDIDNNIPSVIVDSVAGPFWDAIGSGIIDAIKQLALEHPTLTPDDVGIILLDSGNVVYSLADHLEVSIRRELGWTVNKAYETKRRRKGQLFVSNRNNVKGLEFPFVICVSEQISPSYKYRNALYMTLTRSFIQSRLIVSAAYNAAVLPRILDGLQRINNEGCIEVSPPGESEKARIKTTIRVTASSMPFFDVVERVFDEMGVLPILRQPLFDAIKLVGEDVDIDNIRETVTFLYPKMLGRGGAGEAL</sequence>